<sequence>MKKITFLIVTVFLFGFQQSCKKQEEINKNQEQVKRQTNDTVKNVAVVENKIPNKPEDFVPKGFRIFEKTEGDLNNDGVKDCILMIKATDKANFVNDEYRGELDRNRRGLIILFKKGNQYHLALKNETCFSSENEDGGVYYAPELDVSAEKGKLFVHYAHGRYGYWTYTFQYRNSDFYLIGFDSSDNHGPIVNSLTSINYLTGKKQYKDNINKNDPDADEVFEETWTKVESKKLTKLSDIKDFDDFL</sequence>
<organism evidence="1 2">
    <name type="scientific">Chryseobacterium terrae</name>
    <dbReference type="NCBI Taxonomy" id="3163299"/>
    <lineage>
        <taxon>Bacteria</taxon>
        <taxon>Pseudomonadati</taxon>
        <taxon>Bacteroidota</taxon>
        <taxon>Flavobacteriia</taxon>
        <taxon>Flavobacteriales</taxon>
        <taxon>Weeksellaceae</taxon>
        <taxon>Chryseobacterium group</taxon>
        <taxon>Chryseobacterium</taxon>
    </lineage>
</organism>
<evidence type="ECO:0000313" key="1">
    <source>
        <dbReference type="EMBL" id="MFL9832875.1"/>
    </source>
</evidence>
<protein>
    <recommendedName>
        <fullName evidence="3">Lipoprotein</fullName>
    </recommendedName>
</protein>
<dbReference type="RefSeq" id="WP_408087165.1">
    <property type="nucleotide sequence ID" value="NZ_JBELPY010000001.1"/>
</dbReference>
<name>A0ABW8Y0K2_9FLAO</name>
<accession>A0ABW8Y0K2</accession>
<keyword evidence="2" id="KW-1185">Reference proteome</keyword>
<dbReference type="Proteomes" id="UP001629058">
    <property type="component" value="Unassembled WGS sequence"/>
</dbReference>
<reference evidence="1 2" key="1">
    <citation type="submission" date="2024-06" db="EMBL/GenBank/DDBJ databases">
        <authorList>
            <person name="Kaempfer P."/>
            <person name="Viver T."/>
        </authorList>
    </citation>
    <scope>NUCLEOTIDE SEQUENCE [LARGE SCALE GENOMIC DNA]</scope>
    <source>
        <strain evidence="1 2">ST-37</strain>
    </source>
</reference>
<evidence type="ECO:0000313" key="2">
    <source>
        <dbReference type="Proteomes" id="UP001629058"/>
    </source>
</evidence>
<gene>
    <name evidence="1" type="ORF">ABS765_02395</name>
</gene>
<dbReference type="EMBL" id="JBELPY010000001">
    <property type="protein sequence ID" value="MFL9832875.1"/>
    <property type="molecule type" value="Genomic_DNA"/>
</dbReference>
<evidence type="ECO:0008006" key="3">
    <source>
        <dbReference type="Google" id="ProtNLM"/>
    </source>
</evidence>
<proteinExistence type="predicted"/>
<comment type="caution">
    <text evidence="1">The sequence shown here is derived from an EMBL/GenBank/DDBJ whole genome shotgun (WGS) entry which is preliminary data.</text>
</comment>